<dbReference type="Proteomes" id="UP000078407">
    <property type="component" value="Unassembled WGS sequence"/>
</dbReference>
<dbReference type="EMBL" id="LXEQ01000044">
    <property type="protein sequence ID" value="OAT26824.1"/>
    <property type="molecule type" value="Genomic_DNA"/>
</dbReference>
<evidence type="ECO:0000256" key="1">
    <source>
        <dbReference type="SAM" id="MobiDB-lite"/>
    </source>
</evidence>
<keyword evidence="3" id="KW-1185">Reference proteome</keyword>
<feature type="region of interest" description="Disordered" evidence="1">
    <location>
        <begin position="1"/>
        <end position="23"/>
    </location>
</feature>
<feature type="compositionally biased region" description="Acidic residues" evidence="1">
    <location>
        <begin position="12"/>
        <end position="23"/>
    </location>
</feature>
<evidence type="ECO:0000313" key="2">
    <source>
        <dbReference type="EMBL" id="OAT26824.1"/>
    </source>
</evidence>
<dbReference type="RefSeq" id="WP_064545457.1">
    <property type="nucleotide sequence ID" value="NZ_LXEQ01000044.1"/>
</dbReference>
<accession>A0ABX2W785</accession>
<gene>
    <name evidence="2" type="ORF">M976_02599</name>
</gene>
<comment type="caution">
    <text evidence="2">The sequence shown here is derived from an EMBL/GenBank/DDBJ whole genome shotgun (WGS) entry which is preliminary data.</text>
</comment>
<organism evidence="2 3">
    <name type="scientific">Buttiauxella ferragutiae ATCC 51602</name>
    <dbReference type="NCBI Taxonomy" id="1354252"/>
    <lineage>
        <taxon>Bacteria</taxon>
        <taxon>Pseudomonadati</taxon>
        <taxon>Pseudomonadota</taxon>
        <taxon>Gammaproteobacteria</taxon>
        <taxon>Enterobacterales</taxon>
        <taxon>Enterobacteriaceae</taxon>
        <taxon>Buttiauxella</taxon>
    </lineage>
</organism>
<proteinExistence type="predicted"/>
<evidence type="ECO:0008006" key="4">
    <source>
        <dbReference type="Google" id="ProtNLM"/>
    </source>
</evidence>
<name>A0ABX2W785_9ENTR</name>
<protein>
    <recommendedName>
        <fullName evidence="4">IraD/Gp25-like domain-containing protein</fullName>
    </recommendedName>
</protein>
<sequence length="138" mass="16060">MNSLLQRLADDNPNDQYDDAEGEDKSDVLVSEILLLLSSRPLNYHVENIRLINESIINYGVSDVFTSDTSRLEKISIMQERIKLALQRFEPRLKSINVYPGETQKHINSFVIEAEGFLGNVRYHLMWDDVLNQFFLRD</sequence>
<dbReference type="SUPFAM" id="SSF160719">
    <property type="entry name" value="gpW/gp25-like"/>
    <property type="match status" value="1"/>
</dbReference>
<evidence type="ECO:0000313" key="3">
    <source>
        <dbReference type="Proteomes" id="UP000078407"/>
    </source>
</evidence>
<reference evidence="2 3" key="1">
    <citation type="submission" date="2016-04" db="EMBL/GenBank/DDBJ databases">
        <title>ATOL: Assembling a taxonomically balanced genome-scale reconstruction of the evolutionary history of the Enterobacteriaceae.</title>
        <authorList>
            <person name="Plunkett G.III."/>
            <person name="Neeno-Eckwall E.C."/>
            <person name="Glasner J.D."/>
            <person name="Perna N.T."/>
        </authorList>
    </citation>
    <scope>NUCLEOTIDE SEQUENCE [LARGE SCALE GENOMIC DNA]</scope>
    <source>
        <strain evidence="2 3">ATCC 51602</strain>
    </source>
</reference>